<evidence type="ECO:0000256" key="11">
    <source>
        <dbReference type="ARBA" id="ARBA00023136"/>
    </source>
</evidence>
<comment type="caution">
    <text evidence="17">The sequence shown here is derived from an EMBL/GenBank/DDBJ whole genome shotgun (WGS) entry which is preliminary data.</text>
</comment>
<keyword evidence="8" id="KW-0625">Polysaccharide transport</keyword>
<evidence type="ECO:0000256" key="8">
    <source>
        <dbReference type="ARBA" id="ARBA00023047"/>
    </source>
</evidence>
<accession>A0A1W0CRX1</accession>
<keyword evidence="13" id="KW-0998">Cell outer membrane</keyword>
<proteinExistence type="inferred from homology"/>
<evidence type="ECO:0000256" key="4">
    <source>
        <dbReference type="ARBA" id="ARBA00022452"/>
    </source>
</evidence>
<evidence type="ECO:0000256" key="6">
    <source>
        <dbReference type="ARBA" id="ARBA00022692"/>
    </source>
</evidence>
<keyword evidence="10" id="KW-0626">Porin</keyword>
<keyword evidence="11" id="KW-0472">Membrane</keyword>
<evidence type="ECO:0000256" key="7">
    <source>
        <dbReference type="ARBA" id="ARBA00022729"/>
    </source>
</evidence>
<dbReference type="Proteomes" id="UP000192721">
    <property type="component" value="Unassembled WGS sequence"/>
</dbReference>
<protein>
    <submittedName>
        <fullName evidence="17">Uncharacterized protein</fullName>
    </submittedName>
</protein>
<dbReference type="Gene3D" id="3.10.560.10">
    <property type="entry name" value="Outer membrane lipoprotein wza domain like"/>
    <property type="match status" value="1"/>
</dbReference>
<dbReference type="Gene3D" id="3.30.1950.10">
    <property type="entry name" value="wza like domain"/>
    <property type="match status" value="1"/>
</dbReference>
<evidence type="ECO:0000313" key="18">
    <source>
        <dbReference type="Proteomes" id="UP000192721"/>
    </source>
</evidence>
<dbReference type="InterPro" id="IPR054765">
    <property type="entry name" value="SLBB_dom"/>
</dbReference>
<dbReference type="EMBL" id="MUKV01000019">
    <property type="protein sequence ID" value="OQS37322.1"/>
    <property type="molecule type" value="Genomic_DNA"/>
</dbReference>
<dbReference type="PANTHER" id="PTHR33619:SF3">
    <property type="entry name" value="POLYSACCHARIDE EXPORT PROTEIN GFCE-RELATED"/>
    <property type="match status" value="1"/>
</dbReference>
<dbReference type="GO" id="GO:0015288">
    <property type="term" value="F:porin activity"/>
    <property type="evidence" value="ECO:0007669"/>
    <property type="project" value="UniProtKB-KW"/>
</dbReference>
<keyword evidence="12" id="KW-0564">Palmitate</keyword>
<keyword evidence="6" id="KW-0812">Transmembrane</keyword>
<dbReference type="InterPro" id="IPR003715">
    <property type="entry name" value="Poly_export_N"/>
</dbReference>
<dbReference type="InterPro" id="IPR049712">
    <property type="entry name" value="Poly_export"/>
</dbReference>
<feature type="domain" description="SLBB" evidence="16">
    <location>
        <begin position="133"/>
        <end position="214"/>
    </location>
</feature>
<dbReference type="GO" id="GO:0046930">
    <property type="term" value="C:pore complex"/>
    <property type="evidence" value="ECO:0007669"/>
    <property type="project" value="UniProtKB-KW"/>
</dbReference>
<evidence type="ECO:0000256" key="5">
    <source>
        <dbReference type="ARBA" id="ARBA00022597"/>
    </source>
</evidence>
<keyword evidence="4" id="KW-1134">Transmembrane beta strand</keyword>
<dbReference type="OrthoDB" id="9815244at2"/>
<comment type="subcellular location">
    <subcellularLocation>
        <location evidence="1">Cell outer membrane</location>
        <topology evidence="1">Multi-pass membrane protein</topology>
    </subcellularLocation>
</comment>
<dbReference type="RefSeq" id="WP_019104153.1">
    <property type="nucleotide sequence ID" value="NZ_AP019312.1"/>
</dbReference>
<feature type="domain" description="Polysaccharide export protein N-terminal" evidence="15">
    <location>
        <begin position="50"/>
        <end position="126"/>
    </location>
</feature>
<sequence>MTTAKLAAVLLFAVLGGLTACSTPSTIALPDAKTVEARQLALRDISQLPPPVTRVMNGDTLRIVRDAQSPAEKDEMALFFVRPDGSFSYPHAGLVRGGGRTPEEIGAEITDRLSTLYRQPQVTVNIAIAPGNRVFVGGAVRNPSAFELSAAASIEQAVIGAGGVLPSADSEHVALLRMDETGLYQIYFTDLARMLDPAAGRRGVMLQRGDIVFVPKSAIGKAVEGVDMYVNQLLPFSKAIGIGLNYDLGGKGSNNVNIQNNPTIKAGG</sequence>
<evidence type="ECO:0000256" key="3">
    <source>
        <dbReference type="ARBA" id="ARBA00022448"/>
    </source>
</evidence>
<dbReference type="AlphaFoldDB" id="A0A1W0CRX1"/>
<dbReference type="GO" id="GO:0015159">
    <property type="term" value="F:polysaccharide transmembrane transporter activity"/>
    <property type="evidence" value="ECO:0007669"/>
    <property type="project" value="InterPro"/>
</dbReference>
<dbReference type="Pfam" id="PF02563">
    <property type="entry name" value="Poly_export"/>
    <property type="match status" value="1"/>
</dbReference>
<dbReference type="PROSITE" id="PS51257">
    <property type="entry name" value="PROKAR_LIPOPROTEIN"/>
    <property type="match status" value="1"/>
</dbReference>
<keyword evidence="5" id="KW-0762">Sugar transport</keyword>
<keyword evidence="9" id="KW-0406">Ion transport</keyword>
<comment type="similarity">
    <text evidence="2">Belongs to the BexD/CtrA/VexA family.</text>
</comment>
<dbReference type="Pfam" id="PF22461">
    <property type="entry name" value="SLBB_2"/>
    <property type="match status" value="1"/>
</dbReference>
<organism evidence="17 18">
    <name type="scientific">Chromobacterium haemolyticum</name>
    <dbReference type="NCBI Taxonomy" id="394935"/>
    <lineage>
        <taxon>Bacteria</taxon>
        <taxon>Pseudomonadati</taxon>
        <taxon>Pseudomonadota</taxon>
        <taxon>Betaproteobacteria</taxon>
        <taxon>Neisseriales</taxon>
        <taxon>Chromobacteriaceae</taxon>
        <taxon>Chromobacterium</taxon>
    </lineage>
</organism>
<gene>
    <name evidence="17" type="ORF">B0T45_14545</name>
</gene>
<dbReference type="GO" id="GO:0006811">
    <property type="term" value="P:monoatomic ion transport"/>
    <property type="evidence" value="ECO:0007669"/>
    <property type="project" value="UniProtKB-KW"/>
</dbReference>
<evidence type="ECO:0000259" key="16">
    <source>
        <dbReference type="Pfam" id="PF22461"/>
    </source>
</evidence>
<evidence type="ECO:0000256" key="1">
    <source>
        <dbReference type="ARBA" id="ARBA00004571"/>
    </source>
</evidence>
<evidence type="ECO:0000256" key="12">
    <source>
        <dbReference type="ARBA" id="ARBA00023139"/>
    </source>
</evidence>
<evidence type="ECO:0000313" key="17">
    <source>
        <dbReference type="EMBL" id="OQS37322.1"/>
    </source>
</evidence>
<evidence type="ECO:0000256" key="14">
    <source>
        <dbReference type="ARBA" id="ARBA00023288"/>
    </source>
</evidence>
<dbReference type="GeneID" id="58557798"/>
<keyword evidence="7" id="KW-0732">Signal</keyword>
<evidence type="ECO:0000256" key="2">
    <source>
        <dbReference type="ARBA" id="ARBA00009450"/>
    </source>
</evidence>
<keyword evidence="3" id="KW-0813">Transport</keyword>
<reference evidence="17 18" key="1">
    <citation type="submission" date="2017-02" db="EMBL/GenBank/DDBJ databases">
        <title>Chromobacterium haemolyticum H5244.</title>
        <authorList>
            <person name="Gulvik C.A."/>
        </authorList>
    </citation>
    <scope>NUCLEOTIDE SEQUENCE [LARGE SCALE GENOMIC DNA]</scope>
    <source>
        <strain evidence="17 18">H5244</strain>
    </source>
</reference>
<evidence type="ECO:0000259" key="15">
    <source>
        <dbReference type="Pfam" id="PF02563"/>
    </source>
</evidence>
<evidence type="ECO:0000256" key="13">
    <source>
        <dbReference type="ARBA" id="ARBA00023237"/>
    </source>
</evidence>
<dbReference type="GO" id="GO:0009279">
    <property type="term" value="C:cell outer membrane"/>
    <property type="evidence" value="ECO:0007669"/>
    <property type="project" value="UniProtKB-SubCell"/>
</dbReference>
<evidence type="ECO:0000256" key="10">
    <source>
        <dbReference type="ARBA" id="ARBA00023114"/>
    </source>
</evidence>
<evidence type="ECO:0000256" key="9">
    <source>
        <dbReference type="ARBA" id="ARBA00023065"/>
    </source>
</evidence>
<keyword evidence="14" id="KW-0449">Lipoprotein</keyword>
<name>A0A1W0CRX1_9NEIS</name>
<dbReference type="PANTHER" id="PTHR33619">
    <property type="entry name" value="POLYSACCHARIDE EXPORT PROTEIN GFCE-RELATED"/>
    <property type="match status" value="1"/>
</dbReference>